<protein>
    <submittedName>
        <fullName evidence="2">Uncharacterized protein</fullName>
    </submittedName>
</protein>
<dbReference type="KEGG" id="gjf:M493_14585"/>
<gene>
    <name evidence="2" type="ORF">M493_14585</name>
</gene>
<dbReference type="EMBL" id="CP006254">
    <property type="protein sequence ID" value="AGT33155.1"/>
    <property type="molecule type" value="Genomic_DNA"/>
</dbReference>
<feature type="compositionally biased region" description="Basic and acidic residues" evidence="1">
    <location>
        <begin position="1"/>
        <end position="14"/>
    </location>
</feature>
<organism evidence="2 3">
    <name type="scientific">Geobacillus genomosp. 3</name>
    <dbReference type="NCBI Taxonomy" id="1921421"/>
    <lineage>
        <taxon>Bacteria</taxon>
        <taxon>Bacillati</taxon>
        <taxon>Bacillota</taxon>
        <taxon>Bacilli</taxon>
        <taxon>Bacillales</taxon>
        <taxon>Anoxybacillaceae</taxon>
        <taxon>Geobacillus</taxon>
    </lineage>
</organism>
<dbReference type="HOGENOM" id="CLU_3373954_0_0_9"/>
<dbReference type="Proteomes" id="UP000015500">
    <property type="component" value="Chromosome"/>
</dbReference>
<dbReference type="AlphaFoldDB" id="S5ZFM8"/>
<evidence type="ECO:0000313" key="2">
    <source>
        <dbReference type="EMBL" id="AGT33155.1"/>
    </source>
</evidence>
<feature type="region of interest" description="Disordered" evidence="1">
    <location>
        <begin position="1"/>
        <end position="34"/>
    </location>
</feature>
<accession>S5ZFM8</accession>
<name>S5ZFM8_GEOG3</name>
<keyword evidence="3" id="KW-1185">Reference proteome</keyword>
<evidence type="ECO:0000313" key="3">
    <source>
        <dbReference type="Proteomes" id="UP000015500"/>
    </source>
</evidence>
<sequence length="34" mass="3708">MFDEKPAGDMEKRRMAARPPCPEGMKGGAQTEKG</sequence>
<reference evidence="2 3" key="1">
    <citation type="journal article" date="2014" name="Genome Announc.">
        <title>Complete Genome Sequence of the Thermophilic Polychlorinated Biphenyl Degrader Geobacillus sp. Strain JF8 (NBRC 109937).</title>
        <authorList>
            <person name="Shintani M."/>
            <person name="Ohtsubo Y."/>
            <person name="Fukuda K."/>
            <person name="Hosoyama A."/>
            <person name="Ohji S."/>
            <person name="Yamazoe A."/>
            <person name="Fujita N."/>
            <person name="Nagata Y."/>
            <person name="Tsuda M."/>
            <person name="Hatta T."/>
            <person name="Kimbara K."/>
        </authorList>
    </citation>
    <scope>NUCLEOTIDE SEQUENCE [LARGE SCALE GENOMIC DNA]</scope>
    <source>
        <strain evidence="2 3">JF8</strain>
    </source>
</reference>
<proteinExistence type="predicted"/>
<dbReference type="STRING" id="1921421.M493_14585"/>
<evidence type="ECO:0000256" key="1">
    <source>
        <dbReference type="SAM" id="MobiDB-lite"/>
    </source>
</evidence>